<organism evidence="1">
    <name type="scientific">Cucumis melo</name>
    <name type="common">Muskmelon</name>
    <dbReference type="NCBI Taxonomy" id="3656"/>
    <lineage>
        <taxon>Eukaryota</taxon>
        <taxon>Viridiplantae</taxon>
        <taxon>Streptophyta</taxon>
        <taxon>Embryophyta</taxon>
        <taxon>Tracheophyta</taxon>
        <taxon>Spermatophyta</taxon>
        <taxon>Magnoliopsida</taxon>
        <taxon>eudicotyledons</taxon>
        <taxon>Gunneridae</taxon>
        <taxon>Pentapetalae</taxon>
        <taxon>rosids</taxon>
        <taxon>fabids</taxon>
        <taxon>Cucurbitales</taxon>
        <taxon>Cucurbitaceae</taxon>
        <taxon>Benincaseae</taxon>
        <taxon>Cucumis</taxon>
    </lineage>
</organism>
<dbReference type="Gramene" id="MELO3C034842.2.1">
    <property type="protein sequence ID" value="MELO3C034842.2.1"/>
    <property type="gene ID" value="MELO3C034842.2"/>
</dbReference>
<evidence type="ECO:0000313" key="1">
    <source>
        <dbReference type="EnsemblPlants" id="MELO3C034842.2.1"/>
    </source>
</evidence>
<sequence length="37" mass="4156">MDEDEKKLKSKDGGKDLQRVSGERHVIVLARKLATGF</sequence>
<proteinExistence type="predicted"/>
<dbReference type="AlphaFoldDB" id="A0A9I9EKY3"/>
<protein>
    <submittedName>
        <fullName evidence="1">Uncharacterized protein</fullName>
    </submittedName>
</protein>
<reference evidence="1" key="1">
    <citation type="submission" date="2023-03" db="UniProtKB">
        <authorList>
            <consortium name="EnsemblPlants"/>
        </authorList>
    </citation>
    <scope>IDENTIFICATION</scope>
</reference>
<dbReference type="EnsemblPlants" id="MELO3C034842.2.1">
    <property type="protein sequence ID" value="MELO3C034842.2.1"/>
    <property type="gene ID" value="MELO3C034842.2"/>
</dbReference>
<accession>A0A9I9EKY3</accession>
<name>A0A9I9EKY3_CUCME</name>